<sequence length="134" mass="15573">MCKTPRLLTSMHKAAELAQCTNHTKPRFFSLPRAHERDDAGSKDASSGACYVDHLEDMEPFRAMKAMRRGPHVNERHPNKPRNQRSRENCPDTRRAHIGRNPAFRPYRARHVSYSQRQHRVSSLQKDVRSSLSR</sequence>
<proteinExistence type="predicted"/>
<evidence type="ECO:0000313" key="3">
    <source>
        <dbReference type="Proteomes" id="UP001367508"/>
    </source>
</evidence>
<gene>
    <name evidence="2" type="ORF">VNO77_19437</name>
</gene>
<feature type="region of interest" description="Disordered" evidence="1">
    <location>
        <begin position="62"/>
        <end position="134"/>
    </location>
</feature>
<feature type="compositionally biased region" description="Polar residues" evidence="1">
    <location>
        <begin position="113"/>
        <end position="134"/>
    </location>
</feature>
<accession>A0AAN9LMH6</accession>
<dbReference type="Proteomes" id="UP001367508">
    <property type="component" value="Unassembled WGS sequence"/>
</dbReference>
<evidence type="ECO:0000256" key="1">
    <source>
        <dbReference type="SAM" id="MobiDB-lite"/>
    </source>
</evidence>
<evidence type="ECO:0000313" key="2">
    <source>
        <dbReference type="EMBL" id="KAK7338805.1"/>
    </source>
</evidence>
<dbReference type="AlphaFoldDB" id="A0AAN9LMH6"/>
<dbReference type="EMBL" id="JAYMYQ010000004">
    <property type="protein sequence ID" value="KAK7338805.1"/>
    <property type="molecule type" value="Genomic_DNA"/>
</dbReference>
<feature type="compositionally biased region" description="Basic and acidic residues" evidence="1">
    <location>
        <begin position="85"/>
        <end position="95"/>
    </location>
</feature>
<keyword evidence="3" id="KW-1185">Reference proteome</keyword>
<name>A0AAN9LMH6_CANGL</name>
<comment type="caution">
    <text evidence="2">The sequence shown here is derived from an EMBL/GenBank/DDBJ whole genome shotgun (WGS) entry which is preliminary data.</text>
</comment>
<reference evidence="2 3" key="1">
    <citation type="submission" date="2024-01" db="EMBL/GenBank/DDBJ databases">
        <title>The genomes of 5 underutilized Papilionoideae crops provide insights into root nodulation and disease resistanc.</title>
        <authorList>
            <person name="Jiang F."/>
        </authorList>
    </citation>
    <scope>NUCLEOTIDE SEQUENCE [LARGE SCALE GENOMIC DNA]</scope>
    <source>
        <strain evidence="2">LVBAO_FW01</strain>
        <tissue evidence="2">Leaves</tissue>
    </source>
</reference>
<protein>
    <submittedName>
        <fullName evidence="2">Uncharacterized protein</fullName>
    </submittedName>
</protein>
<organism evidence="2 3">
    <name type="scientific">Canavalia gladiata</name>
    <name type="common">Sword bean</name>
    <name type="synonym">Dolichos gladiatus</name>
    <dbReference type="NCBI Taxonomy" id="3824"/>
    <lineage>
        <taxon>Eukaryota</taxon>
        <taxon>Viridiplantae</taxon>
        <taxon>Streptophyta</taxon>
        <taxon>Embryophyta</taxon>
        <taxon>Tracheophyta</taxon>
        <taxon>Spermatophyta</taxon>
        <taxon>Magnoliopsida</taxon>
        <taxon>eudicotyledons</taxon>
        <taxon>Gunneridae</taxon>
        <taxon>Pentapetalae</taxon>
        <taxon>rosids</taxon>
        <taxon>fabids</taxon>
        <taxon>Fabales</taxon>
        <taxon>Fabaceae</taxon>
        <taxon>Papilionoideae</taxon>
        <taxon>50 kb inversion clade</taxon>
        <taxon>NPAAA clade</taxon>
        <taxon>indigoferoid/millettioid clade</taxon>
        <taxon>Phaseoleae</taxon>
        <taxon>Canavalia</taxon>
    </lineage>
</organism>